<dbReference type="PANTHER" id="PTHR36454:SF1">
    <property type="entry name" value="DUF1015 DOMAIN-CONTAINING PROTEIN"/>
    <property type="match status" value="1"/>
</dbReference>
<feature type="region of interest" description="Disordered" evidence="1">
    <location>
        <begin position="1"/>
        <end position="27"/>
    </location>
</feature>
<reference evidence="2 3" key="1">
    <citation type="submission" date="2016-10" db="EMBL/GenBank/DDBJ databases">
        <authorList>
            <person name="de Groot N.N."/>
        </authorList>
    </citation>
    <scope>NUCLEOTIDE SEQUENCE [LARGE SCALE GENOMIC DNA]</scope>
    <source>
        <strain evidence="2 3">CGMCC 4.5739</strain>
    </source>
</reference>
<dbReference type="Pfam" id="PF06245">
    <property type="entry name" value="DUF1015"/>
    <property type="match status" value="1"/>
</dbReference>
<sequence length="431" mass="45107">MNPSPVVAGTATAPAARQPRASAAGRPALSPFRGVRFAPGEATLSELTSPPDVHLDPAALRALRRRAAHNVRGLLPGGTPWDGLPTAAVRLRRWLSDGVLVRDRVQSLYVYEQARGERVLQRGLIGALGVREPREGAVLPHARALAADPRDTGSPDAGDPAGADIEPLYGLYRGDGPRGRMAALLAETVRATPPLGEATAEDGLTHRLWALTAPHRLAAVAAVLRDRQVLLADGHRRWAAARALRAAHRARGSGPGPWDHRLALLVDVCCHRVPVHPVHRVVPGVPVGVAAARAAAVGRVRRLPGALDAAVATLAEAARGGPAFLLSGEGEHHLVTGLRGGPSRPGITALHQSLFPLLPLAADGPPRAVRASQGAVVTQARQCDGTAVLLHPPTLDELFTLAGRGELLPPRSTAFGLRPRTGMVLRVSTGP</sequence>
<dbReference type="AlphaFoldDB" id="A0A1I1QZZ7"/>
<gene>
    <name evidence="2" type="ORF">SAMN05421773_112107</name>
</gene>
<keyword evidence="3" id="KW-1185">Reference proteome</keyword>
<dbReference type="EMBL" id="FOLM01000012">
    <property type="protein sequence ID" value="SFD27625.1"/>
    <property type="molecule type" value="Genomic_DNA"/>
</dbReference>
<dbReference type="STRING" id="910347.SAMN05421773_112107"/>
<name>A0A1I1QZZ7_9ACTN</name>
<accession>A0A1I1QZZ7</accession>
<dbReference type="Proteomes" id="UP000199207">
    <property type="component" value="Unassembled WGS sequence"/>
</dbReference>
<evidence type="ECO:0000256" key="1">
    <source>
        <dbReference type="SAM" id="MobiDB-lite"/>
    </source>
</evidence>
<dbReference type="PANTHER" id="PTHR36454">
    <property type="entry name" value="LMO2823 PROTEIN"/>
    <property type="match status" value="1"/>
</dbReference>
<dbReference type="RefSeq" id="WP_093840394.1">
    <property type="nucleotide sequence ID" value="NZ_FOLM01000012.1"/>
</dbReference>
<evidence type="ECO:0000313" key="2">
    <source>
        <dbReference type="EMBL" id="SFD27625.1"/>
    </source>
</evidence>
<proteinExistence type="predicted"/>
<dbReference type="OrthoDB" id="9781616at2"/>
<evidence type="ECO:0000313" key="3">
    <source>
        <dbReference type="Proteomes" id="UP000199207"/>
    </source>
</evidence>
<protein>
    <recommendedName>
        <fullName evidence="4">DUF1015 domain-containing protein</fullName>
    </recommendedName>
</protein>
<organism evidence="2 3">
    <name type="scientific">Streptomyces aidingensis</name>
    <dbReference type="NCBI Taxonomy" id="910347"/>
    <lineage>
        <taxon>Bacteria</taxon>
        <taxon>Bacillati</taxon>
        <taxon>Actinomycetota</taxon>
        <taxon>Actinomycetes</taxon>
        <taxon>Kitasatosporales</taxon>
        <taxon>Streptomycetaceae</taxon>
        <taxon>Streptomyces</taxon>
    </lineage>
</organism>
<evidence type="ECO:0008006" key="4">
    <source>
        <dbReference type="Google" id="ProtNLM"/>
    </source>
</evidence>
<dbReference type="InterPro" id="IPR008323">
    <property type="entry name" value="UCP033563"/>
</dbReference>